<dbReference type="SUPFAM" id="SSF53474">
    <property type="entry name" value="alpha/beta-Hydrolases"/>
    <property type="match status" value="1"/>
</dbReference>
<comment type="caution">
    <text evidence="1">The sequence shown here is derived from an EMBL/GenBank/DDBJ whole genome shotgun (WGS) entry which is preliminary data.</text>
</comment>
<sequence length="225" mass="25038">MNLSRAVISKQLQRIYSQLNIASCVFDYAGTGDSEGNIDQTDCDICVENIIATGNWLVQQGVQHIILLGVRFGALLQLSMQKALHDALPIKLQLVWKPIIKGSAFVNQMMRLKHTSHTLAGGEKTDWRQLIKAGNTIEIAGYPITAPLLESIESLDFDQTSAPLSELHWLELGSKSLTPVLSKLASTWSHCHVYPLASSAFWQTPEIFDEPRLNSVHQEILKHVI</sequence>
<dbReference type="RefSeq" id="WP_186506247.1">
    <property type="nucleotide sequence ID" value="NZ_JACNEP010000005.1"/>
</dbReference>
<dbReference type="EMBL" id="JACNEP010000005">
    <property type="protein sequence ID" value="MBC3765775.1"/>
    <property type="molecule type" value="Genomic_DNA"/>
</dbReference>
<reference evidence="1" key="2">
    <citation type="submission" date="2020-08" db="EMBL/GenBank/DDBJ databases">
        <authorList>
            <person name="Lai Q."/>
        </authorList>
    </citation>
    <scope>NUCLEOTIDE SEQUENCE</scope>
    <source>
        <strain evidence="1">S27-2</strain>
    </source>
</reference>
<keyword evidence="2" id="KW-1185">Reference proteome</keyword>
<gene>
    <name evidence="1" type="ORF">H8B19_07795</name>
</gene>
<protein>
    <recommendedName>
        <fullName evidence="3">Alpha/beta hydrolase</fullName>
    </recommendedName>
</protein>
<reference evidence="1" key="1">
    <citation type="journal article" date="2018" name="Int. J. Syst. Evol. Microbiol.">
        <title>Neptunicella marina gen. nov., sp. nov., isolated from surface seawater.</title>
        <authorList>
            <person name="Liu X."/>
            <person name="Lai Q."/>
            <person name="Du Y."/>
            <person name="Zhang X."/>
            <person name="Liu Z."/>
            <person name="Sun F."/>
            <person name="Shao Z."/>
        </authorList>
    </citation>
    <scope>NUCLEOTIDE SEQUENCE</scope>
    <source>
        <strain evidence="1">S27-2</strain>
    </source>
</reference>
<evidence type="ECO:0000313" key="2">
    <source>
        <dbReference type="Proteomes" id="UP000601768"/>
    </source>
</evidence>
<evidence type="ECO:0008006" key="3">
    <source>
        <dbReference type="Google" id="ProtNLM"/>
    </source>
</evidence>
<dbReference type="Gene3D" id="3.40.50.1820">
    <property type="entry name" value="alpha/beta hydrolase"/>
    <property type="match status" value="1"/>
</dbReference>
<dbReference type="AlphaFoldDB" id="A0A8J6IQD5"/>
<proteinExistence type="predicted"/>
<evidence type="ECO:0000313" key="1">
    <source>
        <dbReference type="EMBL" id="MBC3765775.1"/>
    </source>
</evidence>
<dbReference type="Proteomes" id="UP000601768">
    <property type="component" value="Unassembled WGS sequence"/>
</dbReference>
<name>A0A8J6IQD5_9ALTE</name>
<accession>A0A8J6IQD5</accession>
<organism evidence="1 2">
    <name type="scientific">Neptunicella marina</name>
    <dbReference type="NCBI Taxonomy" id="2125989"/>
    <lineage>
        <taxon>Bacteria</taxon>
        <taxon>Pseudomonadati</taxon>
        <taxon>Pseudomonadota</taxon>
        <taxon>Gammaproteobacteria</taxon>
        <taxon>Alteromonadales</taxon>
        <taxon>Alteromonadaceae</taxon>
        <taxon>Neptunicella</taxon>
    </lineage>
</organism>
<dbReference type="InterPro" id="IPR029058">
    <property type="entry name" value="AB_hydrolase_fold"/>
</dbReference>